<comment type="caution">
    <text evidence="1">The sequence shown here is derived from an EMBL/GenBank/DDBJ whole genome shotgun (WGS) entry which is preliminary data.</text>
</comment>
<organism evidence="1 2">
    <name type="scientific">Trichostrongylus colubriformis</name>
    <name type="common">Black scour worm</name>
    <dbReference type="NCBI Taxonomy" id="6319"/>
    <lineage>
        <taxon>Eukaryota</taxon>
        <taxon>Metazoa</taxon>
        <taxon>Ecdysozoa</taxon>
        <taxon>Nematoda</taxon>
        <taxon>Chromadorea</taxon>
        <taxon>Rhabditida</taxon>
        <taxon>Rhabditina</taxon>
        <taxon>Rhabditomorpha</taxon>
        <taxon>Strongyloidea</taxon>
        <taxon>Trichostrongylidae</taxon>
        <taxon>Trichostrongylus</taxon>
    </lineage>
</organism>
<gene>
    <name evidence="1" type="ORF">GCK32_005041</name>
</gene>
<keyword evidence="2" id="KW-1185">Reference proteome</keyword>
<reference evidence="1 2" key="1">
    <citation type="submission" date="2019-10" db="EMBL/GenBank/DDBJ databases">
        <title>Assembly and Annotation for the nematode Trichostrongylus colubriformis.</title>
        <authorList>
            <person name="Martin J."/>
        </authorList>
    </citation>
    <scope>NUCLEOTIDE SEQUENCE [LARGE SCALE GENOMIC DNA]</scope>
    <source>
        <strain evidence="1">G859</strain>
        <tissue evidence="1">Whole worm</tissue>
    </source>
</reference>
<protein>
    <submittedName>
        <fullName evidence="1">Uncharacterized protein</fullName>
    </submittedName>
</protein>
<evidence type="ECO:0000313" key="2">
    <source>
        <dbReference type="Proteomes" id="UP001331761"/>
    </source>
</evidence>
<dbReference type="Proteomes" id="UP001331761">
    <property type="component" value="Unassembled WGS sequence"/>
</dbReference>
<dbReference type="EMBL" id="WIXE01021030">
    <property type="protein sequence ID" value="KAK5968769.1"/>
    <property type="molecule type" value="Genomic_DNA"/>
</dbReference>
<sequence length="84" mass="9543">MMLAPQGPLQAEKLRPTLGNTHIHNSIRKTCGHRIPYSKTCNPQSSLVKCHKHRVTEVDSRVLYKKVPEERVINWTAAKPNQSS</sequence>
<accession>A0AAN8F3W3</accession>
<dbReference type="AlphaFoldDB" id="A0AAN8F3W3"/>
<proteinExistence type="predicted"/>
<evidence type="ECO:0000313" key="1">
    <source>
        <dbReference type="EMBL" id="KAK5968769.1"/>
    </source>
</evidence>
<name>A0AAN8F3W3_TRICO</name>